<dbReference type="PROSITE" id="PS00606">
    <property type="entry name" value="KS3_1"/>
    <property type="match status" value="1"/>
</dbReference>
<dbReference type="PROSITE" id="PS52004">
    <property type="entry name" value="KS3_2"/>
    <property type="match status" value="1"/>
</dbReference>
<dbReference type="Pfam" id="PF02801">
    <property type="entry name" value="Ketoacyl-synt_C"/>
    <property type="match status" value="1"/>
</dbReference>
<accession>A0A444JSF6</accession>
<dbReference type="PANTHER" id="PTHR11712:SF325">
    <property type="entry name" value="3-OXOACYL-(ACYL-CARRIER-PROTEIN) SYNTHASE II FABF"/>
    <property type="match status" value="1"/>
</dbReference>
<evidence type="ECO:0000256" key="4">
    <source>
        <dbReference type="RuleBase" id="RU003694"/>
    </source>
</evidence>
<dbReference type="SMART" id="SM00825">
    <property type="entry name" value="PKS_KS"/>
    <property type="match status" value="1"/>
</dbReference>
<dbReference type="PANTHER" id="PTHR11712">
    <property type="entry name" value="POLYKETIDE SYNTHASE-RELATED"/>
    <property type="match status" value="1"/>
</dbReference>
<protein>
    <submittedName>
        <fullName evidence="6">Beta-ketoacyl-ACP synthase</fullName>
    </submittedName>
</protein>
<keyword evidence="3 4" id="KW-0808">Transferase</keyword>
<dbReference type="RefSeq" id="WP_128783121.1">
    <property type="nucleotide sequence ID" value="NZ_RJLM01000002.1"/>
</dbReference>
<name>A0A444JSF6_9GAMM</name>
<evidence type="ECO:0000313" key="7">
    <source>
        <dbReference type="Proteomes" id="UP000287563"/>
    </source>
</evidence>
<dbReference type="UniPathway" id="UPA00094"/>
<proteinExistence type="inferred from homology"/>
<dbReference type="CDD" id="cd00834">
    <property type="entry name" value="KAS_I_II"/>
    <property type="match status" value="1"/>
</dbReference>
<evidence type="ECO:0000256" key="3">
    <source>
        <dbReference type="ARBA" id="ARBA00022679"/>
    </source>
</evidence>
<dbReference type="SUPFAM" id="SSF53901">
    <property type="entry name" value="Thiolase-like"/>
    <property type="match status" value="2"/>
</dbReference>
<dbReference type="InterPro" id="IPR014030">
    <property type="entry name" value="Ketoacyl_synth_N"/>
</dbReference>
<feature type="domain" description="Ketosynthase family 3 (KS3)" evidence="5">
    <location>
        <begin position="2"/>
        <end position="407"/>
    </location>
</feature>
<dbReference type="NCBIfam" id="NF006587">
    <property type="entry name" value="PRK09116.1"/>
    <property type="match status" value="1"/>
</dbReference>
<dbReference type="InterPro" id="IPR014031">
    <property type="entry name" value="Ketoacyl_synth_C"/>
</dbReference>
<comment type="similarity">
    <text evidence="2 4">Belongs to the thiolase-like superfamily. Beta-ketoacyl-ACP synthases family.</text>
</comment>
<dbReference type="EMBL" id="RJLM01000002">
    <property type="protein sequence ID" value="RWX56031.1"/>
    <property type="molecule type" value="Genomic_DNA"/>
</dbReference>
<dbReference type="InterPro" id="IPR016039">
    <property type="entry name" value="Thiolase-like"/>
</dbReference>
<dbReference type="Proteomes" id="UP000287563">
    <property type="component" value="Unassembled WGS sequence"/>
</dbReference>
<evidence type="ECO:0000259" key="5">
    <source>
        <dbReference type="PROSITE" id="PS52004"/>
    </source>
</evidence>
<comment type="caution">
    <text evidence="6">The sequence shown here is derived from an EMBL/GenBank/DDBJ whole genome shotgun (WGS) entry which is preliminary data.</text>
</comment>
<dbReference type="Gene3D" id="3.40.47.10">
    <property type="match status" value="1"/>
</dbReference>
<dbReference type="FunFam" id="3.40.47.10:FF:000018">
    <property type="entry name" value="3-oxoacyl-[acyl-carrier-protein] synthase 2"/>
    <property type="match status" value="1"/>
</dbReference>
<dbReference type="InterPro" id="IPR000794">
    <property type="entry name" value="Beta-ketoacyl_synthase"/>
</dbReference>
<dbReference type="OrthoDB" id="9808669at2"/>
<dbReference type="AlphaFoldDB" id="A0A444JSF6"/>
<evidence type="ECO:0000256" key="2">
    <source>
        <dbReference type="ARBA" id="ARBA00008467"/>
    </source>
</evidence>
<reference evidence="6 7" key="1">
    <citation type="submission" date="2018-11" db="EMBL/GenBank/DDBJ databases">
        <title>Photobacterium sp. BEI247 sp. nov., a marine bacterium isolated from Yongle Blue Hole in the South China Sea.</title>
        <authorList>
            <person name="Wang X."/>
        </authorList>
    </citation>
    <scope>NUCLEOTIDE SEQUENCE [LARGE SCALE GENOMIC DNA]</scope>
    <source>
        <strain evidence="7">BEI247</strain>
    </source>
</reference>
<gene>
    <name evidence="6" type="ORF">EDI28_06985</name>
</gene>
<dbReference type="InterPro" id="IPR020841">
    <property type="entry name" value="PKS_Beta-ketoAc_synthase_dom"/>
</dbReference>
<dbReference type="GO" id="GO:0006633">
    <property type="term" value="P:fatty acid biosynthetic process"/>
    <property type="evidence" value="ECO:0007669"/>
    <property type="project" value="UniProtKB-UniPathway"/>
</dbReference>
<dbReference type="GO" id="GO:0005829">
    <property type="term" value="C:cytosol"/>
    <property type="evidence" value="ECO:0007669"/>
    <property type="project" value="TreeGrafter"/>
</dbReference>
<comment type="pathway">
    <text evidence="1">Lipid metabolism; fatty acid biosynthesis.</text>
</comment>
<keyword evidence="7" id="KW-1185">Reference proteome</keyword>
<dbReference type="GO" id="GO:0004315">
    <property type="term" value="F:3-oxoacyl-[acyl-carrier-protein] synthase activity"/>
    <property type="evidence" value="ECO:0007669"/>
    <property type="project" value="InterPro"/>
</dbReference>
<evidence type="ECO:0000256" key="1">
    <source>
        <dbReference type="ARBA" id="ARBA00005194"/>
    </source>
</evidence>
<dbReference type="InterPro" id="IPR018201">
    <property type="entry name" value="Ketoacyl_synth_AS"/>
</dbReference>
<sequence>MSHRVVITGMSGVTAFGNDWQTVEPKLRACENATIYMADYEQYDGLNTKLAAPIENFTLPKHYTRKKIRSMGRVSKLSTFATENALLQSGLIDNEVLTNGQTGIAYGSSTGSTPAVGAFGVMLNEKSTRAITATTYVQMMPHTTAVNVGLFFGLRGRVIPTSSACTSGSQAIGYAYEAIKHGYQTVMVAGGAEELCPTESAVFDTLFATSLKNNAPKSTPRPYDTDRDGLVIGEGAGTLVLEEYEHAIARGATIHAELVGFASNCDAAHVTQPQTETMQLCMEMALKDANLSPDAIDYISAHGTATEKGDIAESNATANIFGDNAPISSLKSYFGHTLGACGAIEAWLSLEMMRSGWFSPTLNLDNIDERCGALDYIRGEGRNLDCQYIMSNNFAFGGINTSLIFKRWQD</sequence>
<dbReference type="Pfam" id="PF00109">
    <property type="entry name" value="ketoacyl-synt"/>
    <property type="match status" value="1"/>
</dbReference>
<evidence type="ECO:0000313" key="6">
    <source>
        <dbReference type="EMBL" id="RWX56031.1"/>
    </source>
</evidence>
<organism evidence="6 7">
    <name type="scientific">Photobacterium chitinilyticum</name>
    <dbReference type="NCBI Taxonomy" id="2485123"/>
    <lineage>
        <taxon>Bacteria</taxon>
        <taxon>Pseudomonadati</taxon>
        <taxon>Pseudomonadota</taxon>
        <taxon>Gammaproteobacteria</taxon>
        <taxon>Vibrionales</taxon>
        <taxon>Vibrionaceae</taxon>
        <taxon>Photobacterium</taxon>
    </lineage>
</organism>